<dbReference type="CDD" id="cd00093">
    <property type="entry name" value="HTH_XRE"/>
    <property type="match status" value="1"/>
</dbReference>
<dbReference type="SUPFAM" id="SSF47413">
    <property type="entry name" value="lambda repressor-like DNA-binding domains"/>
    <property type="match status" value="1"/>
</dbReference>
<protein>
    <recommendedName>
        <fullName evidence="1">HTH cro/C1-type domain-containing protein</fullName>
    </recommendedName>
</protein>
<dbReference type="GO" id="GO:0003677">
    <property type="term" value="F:DNA binding"/>
    <property type="evidence" value="ECO:0007669"/>
    <property type="project" value="InterPro"/>
</dbReference>
<dbReference type="PROSITE" id="PS50943">
    <property type="entry name" value="HTH_CROC1"/>
    <property type="match status" value="1"/>
</dbReference>
<evidence type="ECO:0000313" key="3">
    <source>
        <dbReference type="Proteomes" id="UP000077734"/>
    </source>
</evidence>
<proteinExistence type="predicted"/>
<dbReference type="InterPro" id="IPR001387">
    <property type="entry name" value="Cro/C1-type_HTH"/>
</dbReference>
<dbReference type="AlphaFoldDB" id="A0AA91DBG0"/>
<gene>
    <name evidence="2" type="ORF">A1356_15450</name>
</gene>
<sequence>MSKPKVLYTNKQEIAALKLTGSRLYVARELLDITQTDAAELLNTSKQALADAESGRLNPLPIKLLKAAAETYDVSADWLLGLTDDWECSLKIDLQRDFLTGLQRIHLKHYSKLVARQAEADEINTRAQAALAEIVTAFELFRKSNPDFDMPAGARLLRAVSAVQKLEYRFDYLTLKNKPTNTEIAPKSARNS</sequence>
<reference evidence="2 3" key="1">
    <citation type="submission" date="2016-03" db="EMBL/GenBank/DDBJ databases">
        <authorList>
            <person name="Heylen K."/>
            <person name="De Vos P."/>
            <person name="Vekeman B."/>
        </authorList>
    </citation>
    <scope>NUCLEOTIDE SEQUENCE [LARGE SCALE GENOMIC DNA]</scope>
    <source>
        <strain evidence="2 3">R-49807</strain>
    </source>
</reference>
<dbReference type="RefSeq" id="WP_064028245.1">
    <property type="nucleotide sequence ID" value="NZ_LUUL01000088.1"/>
</dbReference>
<evidence type="ECO:0000313" key="2">
    <source>
        <dbReference type="EMBL" id="OAI24556.1"/>
    </source>
</evidence>
<feature type="domain" description="HTH cro/C1-type" evidence="1">
    <location>
        <begin position="24"/>
        <end position="79"/>
    </location>
</feature>
<comment type="caution">
    <text evidence="2">The sequence shown here is derived from an EMBL/GenBank/DDBJ whole genome shotgun (WGS) entry which is preliminary data.</text>
</comment>
<organism evidence="2 3">
    <name type="scientific">Methylomonas koyamae</name>
    <dbReference type="NCBI Taxonomy" id="702114"/>
    <lineage>
        <taxon>Bacteria</taxon>
        <taxon>Pseudomonadati</taxon>
        <taxon>Pseudomonadota</taxon>
        <taxon>Gammaproteobacteria</taxon>
        <taxon>Methylococcales</taxon>
        <taxon>Methylococcaceae</taxon>
        <taxon>Methylomonas</taxon>
    </lineage>
</organism>
<dbReference type="Pfam" id="PF01381">
    <property type="entry name" value="HTH_3"/>
    <property type="match status" value="1"/>
</dbReference>
<keyword evidence="3" id="KW-1185">Reference proteome</keyword>
<dbReference type="SMART" id="SM00530">
    <property type="entry name" value="HTH_XRE"/>
    <property type="match status" value="1"/>
</dbReference>
<accession>A0AA91DBG0</accession>
<dbReference type="Gene3D" id="1.10.260.40">
    <property type="entry name" value="lambda repressor-like DNA-binding domains"/>
    <property type="match status" value="1"/>
</dbReference>
<dbReference type="Proteomes" id="UP000077734">
    <property type="component" value="Unassembled WGS sequence"/>
</dbReference>
<dbReference type="EMBL" id="LUUL01000088">
    <property type="protein sequence ID" value="OAI24556.1"/>
    <property type="molecule type" value="Genomic_DNA"/>
</dbReference>
<evidence type="ECO:0000259" key="1">
    <source>
        <dbReference type="PROSITE" id="PS50943"/>
    </source>
</evidence>
<name>A0AA91DBG0_9GAMM</name>
<dbReference type="InterPro" id="IPR010982">
    <property type="entry name" value="Lambda_DNA-bd_dom_sf"/>
</dbReference>